<dbReference type="Gene3D" id="2.60.40.1180">
    <property type="entry name" value="Golgi alpha-mannosidase II"/>
    <property type="match status" value="1"/>
</dbReference>
<sequence>MTTVRTSGNRFIDSDNRHIILHGISMVCKDKERNYIGDWTPEDFTKLEQWGFNVIRLGIIWDGIEPEPGRYDDQYLEEIRRWIQLANQHGMYVFLDMHQDLYSSLYSDGAPAWATITDGHAYAKTALWSDAYLFDRAVQTAFDHFWNNSPAPDGVGIQDHFIEAWKYTVRRLADEPNLIGYDMINEPFIGSDVQHIVQAMFTAYGELASRLTGSQPPAMEELLDMWHDQDKKMEALSMLGSIDAYRQVMEASASAQGDFERNILSPFYQKVGNAIREYDPDGILFLETNYFSNMGVPSTITPVLDQGGRQDRQQAYAPHGYDLVTDSDYVHAADNERVSYIFRQHEATRQRLNMPMLIGEWGAYGSSNEAENASLHVQSIFEQLLCGDVFWCYWSSDIDRYSSFKGVCRAYPMAVSGTITSYAYRHEEDTFRMEWEEDDSLSAPTLIYMPPHPEHSSHERSVRLVPADSGFEWTRVGTSGAAILRIAPSSEGGSRTVTIG</sequence>
<name>A0ABW3HTK2_9BACL</name>
<dbReference type="InterPro" id="IPR041036">
    <property type="entry name" value="GH5_C"/>
</dbReference>
<evidence type="ECO:0000259" key="6">
    <source>
        <dbReference type="Pfam" id="PF18564"/>
    </source>
</evidence>
<comment type="similarity">
    <text evidence="1 4">Belongs to the glycosyl hydrolase 5 (cellulase A) family.</text>
</comment>
<protein>
    <submittedName>
        <fullName evidence="7">Cellulase family glycosylhydrolase</fullName>
    </submittedName>
</protein>
<gene>
    <name evidence="7" type="ORF">ACFQ2I_15545</name>
</gene>
<evidence type="ECO:0000313" key="7">
    <source>
        <dbReference type="EMBL" id="MFD0960804.1"/>
    </source>
</evidence>
<evidence type="ECO:0000259" key="5">
    <source>
        <dbReference type="Pfam" id="PF00150"/>
    </source>
</evidence>
<dbReference type="Gene3D" id="3.20.20.80">
    <property type="entry name" value="Glycosidases"/>
    <property type="match status" value="1"/>
</dbReference>
<evidence type="ECO:0000256" key="1">
    <source>
        <dbReference type="ARBA" id="ARBA00005641"/>
    </source>
</evidence>
<dbReference type="Pfam" id="PF18564">
    <property type="entry name" value="Glyco_hydro_5_C"/>
    <property type="match status" value="1"/>
</dbReference>
<dbReference type="EMBL" id="JBHTJZ010000024">
    <property type="protein sequence ID" value="MFD0960804.1"/>
    <property type="molecule type" value="Genomic_DNA"/>
</dbReference>
<dbReference type="Proteomes" id="UP001596989">
    <property type="component" value="Unassembled WGS sequence"/>
</dbReference>
<organism evidence="7 8">
    <name type="scientific">Paenibacillus chungangensis</name>
    <dbReference type="NCBI Taxonomy" id="696535"/>
    <lineage>
        <taxon>Bacteria</taxon>
        <taxon>Bacillati</taxon>
        <taxon>Bacillota</taxon>
        <taxon>Bacilli</taxon>
        <taxon>Bacillales</taxon>
        <taxon>Paenibacillaceae</taxon>
        <taxon>Paenibacillus</taxon>
    </lineage>
</organism>
<evidence type="ECO:0000313" key="8">
    <source>
        <dbReference type="Proteomes" id="UP001596989"/>
    </source>
</evidence>
<comment type="caution">
    <text evidence="7">The sequence shown here is derived from an EMBL/GenBank/DDBJ whole genome shotgun (WGS) entry which is preliminary data.</text>
</comment>
<dbReference type="InterPro" id="IPR017853">
    <property type="entry name" value="GH"/>
</dbReference>
<dbReference type="PANTHER" id="PTHR31308">
    <property type="match status" value="1"/>
</dbReference>
<feature type="domain" description="Glycoside hydrolase family 5" evidence="5">
    <location>
        <begin position="39"/>
        <end position="396"/>
    </location>
</feature>
<evidence type="ECO:0000256" key="2">
    <source>
        <dbReference type="ARBA" id="ARBA00022801"/>
    </source>
</evidence>
<proteinExistence type="inferred from homology"/>
<evidence type="ECO:0000256" key="3">
    <source>
        <dbReference type="ARBA" id="ARBA00023295"/>
    </source>
</evidence>
<dbReference type="InterPro" id="IPR052066">
    <property type="entry name" value="Glycosphingolipid_Hydrolases"/>
</dbReference>
<accession>A0ABW3HTK2</accession>
<feature type="domain" description="Glycoside hydrolase family 5 C-terminal" evidence="6">
    <location>
        <begin position="409"/>
        <end position="499"/>
    </location>
</feature>
<dbReference type="RefSeq" id="WP_377565607.1">
    <property type="nucleotide sequence ID" value="NZ_JBHTJZ010000024.1"/>
</dbReference>
<keyword evidence="2 4" id="KW-0378">Hydrolase</keyword>
<dbReference type="Pfam" id="PF00150">
    <property type="entry name" value="Cellulase"/>
    <property type="match status" value="1"/>
</dbReference>
<keyword evidence="8" id="KW-1185">Reference proteome</keyword>
<evidence type="ECO:0000256" key="4">
    <source>
        <dbReference type="RuleBase" id="RU361153"/>
    </source>
</evidence>
<dbReference type="PANTHER" id="PTHR31308:SF3">
    <property type="entry name" value="ENDOGLYCOCERAMIDASE"/>
    <property type="match status" value="1"/>
</dbReference>
<dbReference type="InterPro" id="IPR001547">
    <property type="entry name" value="Glyco_hydro_5"/>
</dbReference>
<dbReference type="SUPFAM" id="SSF51445">
    <property type="entry name" value="(Trans)glycosidases"/>
    <property type="match status" value="1"/>
</dbReference>
<dbReference type="InterPro" id="IPR013780">
    <property type="entry name" value="Glyco_hydro_b"/>
</dbReference>
<keyword evidence="3 4" id="KW-0326">Glycosidase</keyword>
<reference evidence="8" key="1">
    <citation type="journal article" date="2019" name="Int. J. Syst. Evol. Microbiol.">
        <title>The Global Catalogue of Microorganisms (GCM) 10K type strain sequencing project: providing services to taxonomists for standard genome sequencing and annotation.</title>
        <authorList>
            <consortium name="The Broad Institute Genomics Platform"/>
            <consortium name="The Broad Institute Genome Sequencing Center for Infectious Disease"/>
            <person name="Wu L."/>
            <person name="Ma J."/>
        </authorList>
    </citation>
    <scope>NUCLEOTIDE SEQUENCE [LARGE SCALE GENOMIC DNA]</scope>
    <source>
        <strain evidence="8">CCUG 59129</strain>
    </source>
</reference>